<dbReference type="GO" id="GO:0046558">
    <property type="term" value="F:arabinan endo-1,5-alpha-L-arabinosidase activity"/>
    <property type="evidence" value="ECO:0007669"/>
    <property type="project" value="InterPro"/>
</dbReference>
<evidence type="ECO:0000256" key="1">
    <source>
        <dbReference type="ARBA" id="ARBA00004834"/>
    </source>
</evidence>
<evidence type="ECO:0000256" key="10">
    <source>
        <dbReference type="SAM" id="SignalP"/>
    </source>
</evidence>
<dbReference type="Pfam" id="PF04616">
    <property type="entry name" value="Glyco_hydro_43"/>
    <property type="match status" value="1"/>
</dbReference>
<dbReference type="PANTHER" id="PTHR43301">
    <property type="entry name" value="ARABINAN ENDO-1,5-ALPHA-L-ARABINOSIDASE"/>
    <property type="match status" value="1"/>
</dbReference>
<dbReference type="AlphaFoldDB" id="A0A9D1GNY9"/>
<dbReference type="GO" id="GO:0005975">
    <property type="term" value="P:carbohydrate metabolic process"/>
    <property type="evidence" value="ECO:0007669"/>
    <property type="project" value="InterPro"/>
</dbReference>
<evidence type="ECO:0000256" key="9">
    <source>
        <dbReference type="SAM" id="MobiDB-lite"/>
    </source>
</evidence>
<dbReference type="InterPro" id="IPR016840">
    <property type="entry name" value="Glyco_hydro_43_endo_a_Ara-ase"/>
</dbReference>
<comment type="similarity">
    <text evidence="2 5">Belongs to the glycosyl hydrolase 43 family.</text>
</comment>
<feature type="binding site" evidence="7">
    <location>
        <position position="109"/>
    </location>
    <ligand>
        <name>substrate</name>
    </ligand>
</feature>
<comment type="pathway">
    <text evidence="1 5">Glycan metabolism; L-arabinan degradation.</text>
</comment>
<dbReference type="InterPro" id="IPR050727">
    <property type="entry name" value="GH43_arabinanases"/>
</dbReference>
<feature type="compositionally biased region" description="Basic and acidic residues" evidence="9">
    <location>
        <begin position="212"/>
        <end position="223"/>
    </location>
</feature>
<evidence type="ECO:0000313" key="11">
    <source>
        <dbReference type="EMBL" id="HIT47015.1"/>
    </source>
</evidence>
<proteinExistence type="inferred from homology"/>
<evidence type="ECO:0000256" key="2">
    <source>
        <dbReference type="ARBA" id="ARBA00009865"/>
    </source>
</evidence>
<dbReference type="InterPro" id="IPR006710">
    <property type="entry name" value="Glyco_hydro_43"/>
</dbReference>
<dbReference type="Proteomes" id="UP000886881">
    <property type="component" value="Unassembled WGS sequence"/>
</dbReference>
<keyword evidence="4 5" id="KW-0326">Glycosidase</keyword>
<dbReference type="Gene3D" id="2.115.10.20">
    <property type="entry name" value="Glycosyl hydrolase domain, family 43"/>
    <property type="match status" value="1"/>
</dbReference>
<dbReference type="PIRSF" id="PIRSF026534">
    <property type="entry name" value="Endo_alpha-L-arabinosidase"/>
    <property type="match status" value="1"/>
</dbReference>
<feature type="signal peptide" evidence="10">
    <location>
        <begin position="1"/>
        <end position="21"/>
    </location>
</feature>
<dbReference type="InterPro" id="IPR023296">
    <property type="entry name" value="Glyco_hydro_beta-prop_sf"/>
</dbReference>
<accession>A0A9D1GNY9</accession>
<feature type="binding site" evidence="7">
    <location>
        <begin position="149"/>
        <end position="152"/>
    </location>
    <ligand>
        <name>substrate</name>
    </ligand>
</feature>
<evidence type="ECO:0000256" key="5">
    <source>
        <dbReference type="PIRNR" id="PIRNR026534"/>
    </source>
</evidence>
<feature type="active site" description="Proton acceptor" evidence="6">
    <location>
        <position position="36"/>
    </location>
</feature>
<gene>
    <name evidence="11" type="ORF">IAC35_04060</name>
</gene>
<feature type="site" description="Important for catalytic activity, responsible for pKa modulation of the active site Glu and correct orientation of both the proton donor and substrate" evidence="8">
    <location>
        <position position="152"/>
    </location>
</feature>
<feature type="binding site" evidence="7">
    <location>
        <position position="36"/>
    </location>
    <ligand>
        <name>substrate</name>
    </ligand>
</feature>
<evidence type="ECO:0000256" key="6">
    <source>
        <dbReference type="PIRSR" id="PIRSR026534-1"/>
    </source>
</evidence>
<evidence type="ECO:0000256" key="7">
    <source>
        <dbReference type="PIRSR" id="PIRSR026534-2"/>
    </source>
</evidence>
<organism evidence="11 12">
    <name type="scientific">Candidatus Cryptobacteroides merdipullorum</name>
    <dbReference type="NCBI Taxonomy" id="2840771"/>
    <lineage>
        <taxon>Bacteria</taxon>
        <taxon>Pseudomonadati</taxon>
        <taxon>Bacteroidota</taxon>
        <taxon>Bacteroidia</taxon>
        <taxon>Bacteroidales</taxon>
        <taxon>Candidatus Cryptobacteroides</taxon>
    </lineage>
</organism>
<sequence>MTVKNLLLCAAALLIGASLMARSPESVEFEYPDAHDPVAAFCDGRYYVFTTGMGIMSSDDLTHWRFEGRVLEETPEWAADKGFRGMPWAPDVQFHDGLYYVYYSYSHFGRNLSAIGVATNKTLNPESPDYRWEDRGMIVESVPGRDEWNAIDANVIVDENGTGWLAFGSFWRGIKMFRLDETMTRIAEPQEWYPLCRRPEGTTKKVSGGEDGIEHDPRGRDFDPGDGAVEAPFIFRHGDWYYLFVSYDLCCRGAASTYNVVVGRAAEVTGPYLDREGKSLMDGAGTVVARGNGRYSGVGHCAVVNFDGKDYMFMHGYDKEYDYRSKLLIREISWTPDGWPEIRL</sequence>
<reference evidence="11" key="2">
    <citation type="journal article" date="2021" name="PeerJ">
        <title>Extensive microbial diversity within the chicken gut microbiome revealed by metagenomics and culture.</title>
        <authorList>
            <person name="Gilroy R."/>
            <person name="Ravi A."/>
            <person name="Getino M."/>
            <person name="Pursley I."/>
            <person name="Horton D.L."/>
            <person name="Alikhan N.F."/>
            <person name="Baker D."/>
            <person name="Gharbi K."/>
            <person name="Hall N."/>
            <person name="Watson M."/>
            <person name="Adriaenssens E.M."/>
            <person name="Foster-Nyarko E."/>
            <person name="Jarju S."/>
            <person name="Secka A."/>
            <person name="Antonio M."/>
            <person name="Oren A."/>
            <person name="Chaudhuri R.R."/>
            <person name="La Ragione R."/>
            <person name="Hildebrand F."/>
            <person name="Pallen M.J."/>
        </authorList>
    </citation>
    <scope>NUCLEOTIDE SEQUENCE</scope>
    <source>
        <strain evidence="11">ChiHecec2B26-709</strain>
    </source>
</reference>
<evidence type="ECO:0000313" key="12">
    <source>
        <dbReference type="Proteomes" id="UP000886881"/>
    </source>
</evidence>
<name>A0A9D1GNY9_9BACT</name>
<feature type="binding site" evidence="7">
    <location>
        <begin position="169"/>
        <end position="171"/>
    </location>
    <ligand>
        <name>substrate</name>
    </ligand>
</feature>
<dbReference type="EMBL" id="DVLC01000076">
    <property type="protein sequence ID" value="HIT47015.1"/>
    <property type="molecule type" value="Genomic_DNA"/>
</dbReference>
<dbReference type="PANTHER" id="PTHR43301:SF3">
    <property type="entry name" value="ARABINAN ENDO-1,5-ALPHA-L-ARABINOSIDASE A-RELATED"/>
    <property type="match status" value="1"/>
</dbReference>
<comment type="caution">
    <text evidence="11">The sequence shown here is derived from an EMBL/GenBank/DDBJ whole genome shotgun (WGS) entry which is preliminary data.</text>
</comment>
<protein>
    <submittedName>
        <fullName evidence="11">Arabinan endo-1,5-alpha-L-arabinosidase</fullName>
    </submittedName>
</protein>
<keyword evidence="3 5" id="KW-0378">Hydrolase</keyword>
<dbReference type="CDD" id="cd18830">
    <property type="entry name" value="GH43_CjArb43A-like"/>
    <property type="match status" value="1"/>
</dbReference>
<feature type="active site" description="Proton donor" evidence="6">
    <location>
        <position position="230"/>
    </location>
</feature>
<dbReference type="SUPFAM" id="SSF75005">
    <property type="entry name" value="Arabinanase/levansucrase/invertase"/>
    <property type="match status" value="1"/>
</dbReference>
<evidence type="ECO:0000256" key="8">
    <source>
        <dbReference type="PIRSR" id="PIRSR026534-3"/>
    </source>
</evidence>
<reference evidence="11" key="1">
    <citation type="submission" date="2020-10" db="EMBL/GenBank/DDBJ databases">
        <authorList>
            <person name="Gilroy R."/>
        </authorList>
    </citation>
    <scope>NUCLEOTIDE SEQUENCE</scope>
    <source>
        <strain evidence="11">ChiHecec2B26-709</strain>
    </source>
</reference>
<keyword evidence="10" id="KW-0732">Signal</keyword>
<feature type="region of interest" description="Disordered" evidence="9">
    <location>
        <begin position="203"/>
        <end position="224"/>
    </location>
</feature>
<feature type="site" description="Important for substrate recognition" evidence="8">
    <location>
        <position position="300"/>
    </location>
</feature>
<evidence type="ECO:0000256" key="4">
    <source>
        <dbReference type="ARBA" id="ARBA00023295"/>
    </source>
</evidence>
<feature type="chain" id="PRO_5038887396" evidence="10">
    <location>
        <begin position="22"/>
        <end position="344"/>
    </location>
</feature>
<evidence type="ECO:0000256" key="3">
    <source>
        <dbReference type="ARBA" id="ARBA00022801"/>
    </source>
</evidence>